<dbReference type="Proteomes" id="UP001595526">
    <property type="component" value="Unassembled WGS sequence"/>
</dbReference>
<sequence length="414" mass="45357">MQFSSLNLATPILQVLEKSGYQTPTPIQQQAIPVVLQRRDVLACAQTGTGKTASFALPLIQFLMDRPAGKPDGPQALILAPTRELAIQIGENIGVYASLTCVKHTVVFGGVSINNQIDALRKRPEILVATPGRLLDLLGQRALSLQDIRYLVLDEADRMLDMGFIRDIRKIIDLIPKERQTLLFSATMPKDIEELSRTILRNPERIAVTPVSSTAERITQAVYPVAKADKAGLLAHLVTEEKGSHILVFSRTKHGADRIVRKLKQAGVAAQAIHGDKSQSARQKALAQFKAGIAKVLVATDIAARGIDVDSLELVINYDLPNEAETYVHRIGRTGRAGASGRAWSFCDVDEQDYLRQIQKLIGRQITVVTDHPFMLVGGSTVAMQAPQPTAPSAKKKRKNGHRNKRRRMEGAAV</sequence>
<dbReference type="SMART" id="SM00490">
    <property type="entry name" value="HELICc"/>
    <property type="match status" value="1"/>
</dbReference>
<keyword evidence="13" id="KW-1185">Reference proteome</keyword>
<evidence type="ECO:0000256" key="1">
    <source>
        <dbReference type="ARBA" id="ARBA00022741"/>
    </source>
</evidence>
<feature type="compositionally biased region" description="Basic residues" evidence="8">
    <location>
        <begin position="394"/>
        <end position="408"/>
    </location>
</feature>
<dbReference type="GO" id="GO:0004386">
    <property type="term" value="F:helicase activity"/>
    <property type="evidence" value="ECO:0007669"/>
    <property type="project" value="UniProtKB-KW"/>
</dbReference>
<dbReference type="InterPro" id="IPR027417">
    <property type="entry name" value="P-loop_NTPase"/>
</dbReference>
<dbReference type="SMART" id="SM00487">
    <property type="entry name" value="DEXDc"/>
    <property type="match status" value="1"/>
</dbReference>
<accession>A0ABV7JJL7</accession>
<dbReference type="PROSITE" id="PS51192">
    <property type="entry name" value="HELICASE_ATP_BIND_1"/>
    <property type="match status" value="1"/>
</dbReference>
<evidence type="ECO:0000256" key="3">
    <source>
        <dbReference type="ARBA" id="ARBA00022806"/>
    </source>
</evidence>
<dbReference type="PROSITE" id="PS51195">
    <property type="entry name" value="Q_MOTIF"/>
    <property type="match status" value="1"/>
</dbReference>
<dbReference type="RefSeq" id="WP_379022801.1">
    <property type="nucleotide sequence ID" value="NZ_JBHRTA010000036.1"/>
</dbReference>
<evidence type="ECO:0000313" key="12">
    <source>
        <dbReference type="EMBL" id="MFC3198288.1"/>
    </source>
</evidence>
<dbReference type="SUPFAM" id="SSF52540">
    <property type="entry name" value="P-loop containing nucleoside triphosphate hydrolases"/>
    <property type="match status" value="1"/>
</dbReference>
<dbReference type="InterPro" id="IPR014001">
    <property type="entry name" value="Helicase_ATP-bd"/>
</dbReference>
<dbReference type="InterPro" id="IPR044742">
    <property type="entry name" value="DEAD/DEAH_RhlB"/>
</dbReference>
<evidence type="ECO:0000256" key="8">
    <source>
        <dbReference type="SAM" id="MobiDB-lite"/>
    </source>
</evidence>
<gene>
    <name evidence="12" type="ORF">ACFOET_11755</name>
</gene>
<dbReference type="EMBL" id="JBHRTA010000036">
    <property type="protein sequence ID" value="MFC3198288.1"/>
    <property type="molecule type" value="Genomic_DNA"/>
</dbReference>
<keyword evidence="3 7" id="KW-0347">Helicase</keyword>
<evidence type="ECO:0000256" key="5">
    <source>
        <dbReference type="ARBA" id="ARBA00038437"/>
    </source>
</evidence>
<dbReference type="InterPro" id="IPR000629">
    <property type="entry name" value="RNA-helicase_DEAD-box_CS"/>
</dbReference>
<dbReference type="CDD" id="cd00268">
    <property type="entry name" value="DEADc"/>
    <property type="match status" value="1"/>
</dbReference>
<keyword evidence="1 7" id="KW-0547">Nucleotide-binding</keyword>
<dbReference type="PANTHER" id="PTHR47959:SF13">
    <property type="entry name" value="ATP-DEPENDENT RNA HELICASE RHLE"/>
    <property type="match status" value="1"/>
</dbReference>
<dbReference type="InterPro" id="IPR050079">
    <property type="entry name" value="DEAD_box_RNA_helicase"/>
</dbReference>
<evidence type="ECO:0000256" key="6">
    <source>
        <dbReference type="PROSITE-ProRule" id="PRU00552"/>
    </source>
</evidence>
<evidence type="ECO:0000259" key="9">
    <source>
        <dbReference type="PROSITE" id="PS51192"/>
    </source>
</evidence>
<feature type="domain" description="Helicase C-terminal" evidence="10">
    <location>
        <begin position="232"/>
        <end position="377"/>
    </location>
</feature>
<evidence type="ECO:0000256" key="2">
    <source>
        <dbReference type="ARBA" id="ARBA00022801"/>
    </source>
</evidence>
<dbReference type="Gene3D" id="3.40.50.300">
    <property type="entry name" value="P-loop containing nucleotide triphosphate hydrolases"/>
    <property type="match status" value="2"/>
</dbReference>
<evidence type="ECO:0000256" key="7">
    <source>
        <dbReference type="RuleBase" id="RU000492"/>
    </source>
</evidence>
<keyword evidence="4 7" id="KW-0067">ATP-binding</keyword>
<dbReference type="EC" id="3.6.4.-" evidence="12"/>
<evidence type="ECO:0000313" key="13">
    <source>
        <dbReference type="Proteomes" id="UP001595526"/>
    </source>
</evidence>
<dbReference type="InterPro" id="IPR011545">
    <property type="entry name" value="DEAD/DEAH_box_helicase_dom"/>
</dbReference>
<keyword evidence="2 7" id="KW-0378">Hydrolase</keyword>
<comment type="caution">
    <text evidence="12">The sequence shown here is derived from an EMBL/GenBank/DDBJ whole genome shotgun (WGS) entry which is preliminary data.</text>
</comment>
<dbReference type="CDD" id="cd18787">
    <property type="entry name" value="SF2_C_DEAD"/>
    <property type="match status" value="1"/>
</dbReference>
<comment type="similarity">
    <text evidence="5 7">Belongs to the DEAD box helicase family.</text>
</comment>
<dbReference type="PROSITE" id="PS00039">
    <property type="entry name" value="DEAD_ATP_HELICASE"/>
    <property type="match status" value="1"/>
</dbReference>
<organism evidence="12 13">
    <name type="scientific">Parapedobacter deserti</name>
    <dbReference type="NCBI Taxonomy" id="1912957"/>
    <lineage>
        <taxon>Bacteria</taxon>
        <taxon>Pseudomonadati</taxon>
        <taxon>Bacteroidota</taxon>
        <taxon>Sphingobacteriia</taxon>
        <taxon>Sphingobacteriales</taxon>
        <taxon>Sphingobacteriaceae</taxon>
        <taxon>Parapedobacter</taxon>
    </lineage>
</organism>
<proteinExistence type="inferred from homology"/>
<dbReference type="PANTHER" id="PTHR47959">
    <property type="entry name" value="ATP-DEPENDENT RNA HELICASE RHLE-RELATED"/>
    <property type="match status" value="1"/>
</dbReference>
<dbReference type="PROSITE" id="PS51194">
    <property type="entry name" value="HELICASE_CTER"/>
    <property type="match status" value="1"/>
</dbReference>
<feature type="domain" description="DEAD-box RNA helicase Q" evidence="11">
    <location>
        <begin position="1"/>
        <end position="29"/>
    </location>
</feature>
<feature type="short sequence motif" description="Q motif" evidence="6">
    <location>
        <begin position="1"/>
        <end position="29"/>
    </location>
</feature>
<feature type="region of interest" description="Disordered" evidence="8">
    <location>
        <begin position="383"/>
        <end position="414"/>
    </location>
</feature>
<name>A0ABV7JJL7_9SPHI</name>
<protein>
    <submittedName>
        <fullName evidence="12">DEAD/DEAH box helicase</fullName>
        <ecNumber evidence="12">3.6.4.-</ecNumber>
    </submittedName>
</protein>
<evidence type="ECO:0000256" key="4">
    <source>
        <dbReference type="ARBA" id="ARBA00022840"/>
    </source>
</evidence>
<evidence type="ECO:0000259" key="11">
    <source>
        <dbReference type="PROSITE" id="PS51195"/>
    </source>
</evidence>
<feature type="domain" description="Helicase ATP-binding" evidence="9">
    <location>
        <begin position="32"/>
        <end position="206"/>
    </location>
</feature>
<evidence type="ECO:0000259" key="10">
    <source>
        <dbReference type="PROSITE" id="PS51194"/>
    </source>
</evidence>
<dbReference type="InterPro" id="IPR014014">
    <property type="entry name" value="RNA_helicase_DEAD_Q_motif"/>
</dbReference>
<dbReference type="GO" id="GO:0016787">
    <property type="term" value="F:hydrolase activity"/>
    <property type="evidence" value="ECO:0007669"/>
    <property type="project" value="UniProtKB-KW"/>
</dbReference>
<dbReference type="Pfam" id="PF00271">
    <property type="entry name" value="Helicase_C"/>
    <property type="match status" value="1"/>
</dbReference>
<reference evidence="13" key="1">
    <citation type="journal article" date="2019" name="Int. J. Syst. Evol. Microbiol.">
        <title>The Global Catalogue of Microorganisms (GCM) 10K type strain sequencing project: providing services to taxonomists for standard genome sequencing and annotation.</title>
        <authorList>
            <consortium name="The Broad Institute Genomics Platform"/>
            <consortium name="The Broad Institute Genome Sequencing Center for Infectious Disease"/>
            <person name="Wu L."/>
            <person name="Ma J."/>
        </authorList>
    </citation>
    <scope>NUCLEOTIDE SEQUENCE [LARGE SCALE GENOMIC DNA]</scope>
    <source>
        <strain evidence="13">KCTC 52416</strain>
    </source>
</reference>
<dbReference type="InterPro" id="IPR001650">
    <property type="entry name" value="Helicase_C-like"/>
</dbReference>
<dbReference type="Pfam" id="PF00270">
    <property type="entry name" value="DEAD"/>
    <property type="match status" value="1"/>
</dbReference>